<protein>
    <submittedName>
        <fullName evidence="2">Uncharacterized protein</fullName>
    </submittedName>
</protein>
<dbReference type="RefSeq" id="WP_092733053.1">
    <property type="nucleotide sequence ID" value="NZ_FMXE01000032.1"/>
</dbReference>
<dbReference type="Proteomes" id="UP000198756">
    <property type="component" value="Unassembled WGS sequence"/>
</dbReference>
<dbReference type="AlphaFoldDB" id="A0A1G5ZC31"/>
<keyword evidence="3" id="KW-1185">Reference proteome</keyword>
<dbReference type="STRING" id="279824.SAMN03080617_03593"/>
<keyword evidence="1" id="KW-1133">Transmembrane helix</keyword>
<dbReference type="EMBL" id="FMXE01000032">
    <property type="protein sequence ID" value="SDA92508.1"/>
    <property type="molecule type" value="Genomic_DNA"/>
</dbReference>
<keyword evidence="1" id="KW-0812">Transmembrane</keyword>
<proteinExistence type="predicted"/>
<feature type="transmembrane region" description="Helical" evidence="1">
    <location>
        <begin position="21"/>
        <end position="39"/>
    </location>
</feature>
<evidence type="ECO:0000313" key="3">
    <source>
        <dbReference type="Proteomes" id="UP000198756"/>
    </source>
</evidence>
<gene>
    <name evidence="2" type="ORF">SAMN03080617_03593</name>
</gene>
<name>A0A1G5ZC31_9BACT</name>
<reference evidence="3" key="1">
    <citation type="submission" date="2016-10" db="EMBL/GenBank/DDBJ databases">
        <authorList>
            <person name="Varghese N."/>
            <person name="Submissions S."/>
        </authorList>
    </citation>
    <scope>NUCLEOTIDE SEQUENCE [LARGE SCALE GENOMIC DNA]</scope>
    <source>
        <strain evidence="3">DSM 22703</strain>
    </source>
</reference>
<accession>A0A1G5ZC31</accession>
<evidence type="ECO:0000313" key="2">
    <source>
        <dbReference type="EMBL" id="SDA92508.1"/>
    </source>
</evidence>
<sequence length="554" mass="62615">MIKRPREIALIGYFDSIFRKRFFSLFGMIVLLLITISLGKAQGVNRPKENVSFQIPKTLFLVGEKIWLEAEVKGDQKPSPSKVLYLELVDRFSNSVAYAKVPLDEGKALNYLLLSTAIPSDHYLLRVYTRISPYLDLEIGIAQQFVTVINPKIPPKTVGTNELIPKRAGVTSSDLIQLSEANPKVGSTFLLSFDNSAEIISSGVSISNPYLEEEQRQINSREAYVEIEQRPLLPELFGHIVESRVPQADTSQTYFLSLHGKQSALYTDRADASGQILFDAGGLSHWDRLIIQLEDGAEMEGLEIISPVVKTKFLQNFNFPVLSIPKTELTFLSQLQKAAAVESYFVEKYDSDSLEVVTGFVADHTFSLDDYTRFETVETVFREYVPSVSVRIRDKKKEFRLLNEAAKNVFDANPLILIDAMPVFDSDLLSGFNPKFLSKLEVLNREFYLNDRTYPGVLSFSSFGNNFGLYPLAPSARFFDYFGLQPKIELDKSQFTKPGEGGKFPDFRTVLFWGKSKGESIQTSELTGDFLVWVRYLDSSGEIRIARRKFSTNL</sequence>
<evidence type="ECO:0000256" key="1">
    <source>
        <dbReference type="SAM" id="Phobius"/>
    </source>
</evidence>
<dbReference type="OrthoDB" id="679547at2"/>
<organism evidence="2 3">
    <name type="scientific">Algoriphagus alkaliphilus</name>
    <dbReference type="NCBI Taxonomy" id="279824"/>
    <lineage>
        <taxon>Bacteria</taxon>
        <taxon>Pseudomonadati</taxon>
        <taxon>Bacteroidota</taxon>
        <taxon>Cytophagia</taxon>
        <taxon>Cytophagales</taxon>
        <taxon>Cyclobacteriaceae</taxon>
        <taxon>Algoriphagus</taxon>
    </lineage>
</organism>
<keyword evidence="1" id="KW-0472">Membrane</keyword>